<dbReference type="GeneID" id="37024732"/>
<evidence type="ECO:0008006" key="6">
    <source>
        <dbReference type="Google" id="ProtNLM"/>
    </source>
</evidence>
<gene>
    <name evidence="4" type="ORF">FA14DRAFT_81898</name>
</gene>
<dbReference type="PANTHER" id="PTHR31834:SF1">
    <property type="entry name" value="INITIATION-SPECIFIC ALPHA-1,6-MANNOSYLTRANSFERASE"/>
    <property type="match status" value="1"/>
</dbReference>
<dbReference type="GO" id="GO:0000009">
    <property type="term" value="F:alpha-1,6-mannosyltransferase activity"/>
    <property type="evidence" value="ECO:0007669"/>
    <property type="project" value="InterPro"/>
</dbReference>
<evidence type="ECO:0000256" key="1">
    <source>
        <dbReference type="ARBA" id="ARBA00009003"/>
    </source>
</evidence>
<keyword evidence="3" id="KW-1133">Transmembrane helix</keyword>
<dbReference type="FunCoup" id="A0A316V8T4">
    <property type="interactions" value="22"/>
</dbReference>
<proteinExistence type="inferred from homology"/>
<protein>
    <recommendedName>
        <fullName evidence="6">Alpha-1,6-mannosyltransferase</fullName>
    </recommendedName>
</protein>
<dbReference type="RefSeq" id="XP_025352177.1">
    <property type="nucleotide sequence ID" value="XM_025502951.1"/>
</dbReference>
<dbReference type="InParanoid" id="A0A316V8T4"/>
<keyword evidence="3" id="KW-0472">Membrane</keyword>
<keyword evidence="3" id="KW-0812">Transmembrane</keyword>
<reference evidence="4 5" key="1">
    <citation type="journal article" date="2018" name="Mol. Biol. Evol.">
        <title>Broad Genomic Sampling Reveals a Smut Pathogenic Ancestry of the Fungal Clade Ustilaginomycotina.</title>
        <authorList>
            <person name="Kijpornyongpan T."/>
            <person name="Mondo S.J."/>
            <person name="Barry K."/>
            <person name="Sandor L."/>
            <person name="Lee J."/>
            <person name="Lipzen A."/>
            <person name="Pangilinan J."/>
            <person name="LaButti K."/>
            <person name="Hainaut M."/>
            <person name="Henrissat B."/>
            <person name="Grigoriev I.V."/>
            <person name="Spatafora J.W."/>
            <person name="Aime M.C."/>
        </authorList>
    </citation>
    <scope>NUCLEOTIDE SEQUENCE [LARGE SCALE GENOMIC DNA]</scope>
    <source>
        <strain evidence="4 5">MCA 3882</strain>
    </source>
</reference>
<dbReference type="InterPro" id="IPR007577">
    <property type="entry name" value="GlycoTrfase_DXD_sugar-bd_CS"/>
</dbReference>
<feature type="compositionally biased region" description="Low complexity" evidence="2">
    <location>
        <begin position="29"/>
        <end position="49"/>
    </location>
</feature>
<dbReference type="OrthoDB" id="409543at2759"/>
<dbReference type="Pfam" id="PF04488">
    <property type="entry name" value="Gly_transf_sug"/>
    <property type="match status" value="1"/>
</dbReference>
<dbReference type="InterPro" id="IPR029044">
    <property type="entry name" value="Nucleotide-diphossugar_trans"/>
</dbReference>
<feature type="transmembrane region" description="Helical" evidence="3">
    <location>
        <begin position="146"/>
        <end position="163"/>
    </location>
</feature>
<dbReference type="AlphaFoldDB" id="A0A316V8T4"/>
<feature type="compositionally biased region" description="Polar residues" evidence="2">
    <location>
        <begin position="78"/>
        <end position="98"/>
    </location>
</feature>
<evidence type="ECO:0000313" key="4">
    <source>
        <dbReference type="EMBL" id="PWN31875.1"/>
    </source>
</evidence>
<feature type="compositionally biased region" description="Pro residues" evidence="2">
    <location>
        <begin position="1"/>
        <end position="11"/>
    </location>
</feature>
<dbReference type="STRING" id="1280837.A0A316V8T4"/>
<dbReference type="PANTHER" id="PTHR31834">
    <property type="entry name" value="INITIATION-SPECIFIC ALPHA-1,6-MANNOSYLTRANSFERASE"/>
    <property type="match status" value="1"/>
</dbReference>
<name>A0A316V8T4_9BASI</name>
<dbReference type="Proteomes" id="UP000245771">
    <property type="component" value="Unassembled WGS sequence"/>
</dbReference>
<dbReference type="EMBL" id="KZ819606">
    <property type="protein sequence ID" value="PWN31875.1"/>
    <property type="molecule type" value="Genomic_DNA"/>
</dbReference>
<keyword evidence="5" id="KW-1185">Reference proteome</keyword>
<sequence>MTKPLHTPPLTGPSTPDRLHSPYLQGRFPSPSHSSSSLLSTPPLSSPRRSNQETTSVNIPDIDKGQEQDRPSSSSSSTTQKASLSPRHSTGKSTSSQVESDKMMAMPMLSLRKKRGMSLSNPVTQSSRPSASLRKSIKTPSKEQRNLGLLVILIVCLIVYLIPTQRESMETEGAPATPYTVQKSYLRKGSGWVVDHARVMTEVIPRPALFNNGKPKSISNSKPHPAQKFPEFQDKMYKLTAKDWPEYEAKLVAFSKQSFPKQLASWAIESVRARSPRRRHDKSLAHHRIPAQIWQTGKDIPTIRNSFQDQNPRASYNFFDDSLLESWSKQHFGGSLVKKVWDGMERVVLKADFWRYLVIFLEGGYYSDTDTDCLKPVDVWGTADAVTWDLGDAVTKELAYSPPQVVVGIEVDVPDVTGWETFWPRPIQIVQWTMSGSPGHPIYLDSIRRVVESMNVVKDWDSERKAKAADLLGKLTNSDSTLKERIKHLEDQELWDQLRKLLTVDPFDKERGGKMSLIEATGPGAFSDAVFSYLQARYGIHWSQLHNIQTATRIGEIAILPITGFAPFWKPDWQRWKGLDRGAMAVVGDITHPQAMVNHHFSGSWRQDSDNAA</sequence>
<feature type="compositionally biased region" description="Polar residues" evidence="2">
    <location>
        <begin position="118"/>
        <end position="130"/>
    </location>
</feature>
<evidence type="ECO:0000313" key="5">
    <source>
        <dbReference type="Proteomes" id="UP000245771"/>
    </source>
</evidence>
<evidence type="ECO:0000256" key="2">
    <source>
        <dbReference type="SAM" id="MobiDB-lite"/>
    </source>
</evidence>
<comment type="similarity">
    <text evidence="1">Belongs to the glycosyltransferase 32 family.</text>
</comment>
<feature type="region of interest" description="Disordered" evidence="2">
    <location>
        <begin position="1"/>
        <end position="139"/>
    </location>
</feature>
<evidence type="ECO:0000256" key="3">
    <source>
        <dbReference type="SAM" id="Phobius"/>
    </source>
</evidence>
<dbReference type="SUPFAM" id="SSF53448">
    <property type="entry name" value="Nucleotide-diphospho-sugar transferases"/>
    <property type="match status" value="1"/>
</dbReference>
<dbReference type="Gene3D" id="3.90.550.20">
    <property type="match status" value="1"/>
</dbReference>
<feature type="compositionally biased region" description="Basic and acidic residues" evidence="2">
    <location>
        <begin position="61"/>
        <end position="70"/>
    </location>
</feature>
<accession>A0A316V8T4</accession>
<dbReference type="InterPro" id="IPR039367">
    <property type="entry name" value="Och1-like"/>
</dbReference>
<dbReference type="GO" id="GO:0000136">
    <property type="term" value="C:mannan polymerase complex"/>
    <property type="evidence" value="ECO:0007669"/>
    <property type="project" value="TreeGrafter"/>
</dbReference>
<dbReference type="GO" id="GO:0006487">
    <property type="term" value="P:protein N-linked glycosylation"/>
    <property type="evidence" value="ECO:0007669"/>
    <property type="project" value="TreeGrafter"/>
</dbReference>
<organism evidence="4 5">
    <name type="scientific">Meira miltonrushii</name>
    <dbReference type="NCBI Taxonomy" id="1280837"/>
    <lineage>
        <taxon>Eukaryota</taxon>
        <taxon>Fungi</taxon>
        <taxon>Dikarya</taxon>
        <taxon>Basidiomycota</taxon>
        <taxon>Ustilaginomycotina</taxon>
        <taxon>Exobasidiomycetes</taxon>
        <taxon>Exobasidiales</taxon>
        <taxon>Brachybasidiaceae</taxon>
        <taxon>Meira</taxon>
    </lineage>
</organism>